<keyword evidence="1" id="KW-0597">Phosphoprotein</keyword>
<keyword evidence="2" id="KW-0902">Two-component regulatory system</keyword>
<dbReference type="Gene3D" id="3.40.50.2300">
    <property type="match status" value="1"/>
</dbReference>
<evidence type="ECO:0000256" key="6">
    <source>
        <dbReference type="PROSITE-ProRule" id="PRU00169"/>
    </source>
</evidence>
<gene>
    <name evidence="10" type="ORF">HNR50_002746</name>
</gene>
<keyword evidence="5" id="KW-0804">Transcription</keyword>
<sequence>MSHVFIIDSDDEIRETVAGYLRLWEFEVSEFKDLSGVKDGLKSRKPDLIIIETTFNEGDGFTFIKEIRQKSDIPIIIISKRNTESDRITGFEVGADDYLVKPFSTKELALRVIAILRRMNCFIQAVKEKKWVLGENTLATDENAHKALLNGKPLRLTTAEWKILIYLTSNGGAVVSREQILDRCLEYSFEGYDRTVDTHIKNLRSKLIDPHWIETVRGYGYRFAGTER</sequence>
<dbReference type="Gene3D" id="1.10.10.10">
    <property type="entry name" value="Winged helix-like DNA-binding domain superfamily/Winged helix DNA-binding domain"/>
    <property type="match status" value="1"/>
</dbReference>
<dbReference type="GO" id="GO:0032993">
    <property type="term" value="C:protein-DNA complex"/>
    <property type="evidence" value="ECO:0007669"/>
    <property type="project" value="TreeGrafter"/>
</dbReference>
<dbReference type="CDD" id="cd00383">
    <property type="entry name" value="trans_reg_C"/>
    <property type="match status" value="1"/>
</dbReference>
<evidence type="ECO:0000256" key="7">
    <source>
        <dbReference type="PROSITE-ProRule" id="PRU01091"/>
    </source>
</evidence>
<dbReference type="GO" id="GO:0006355">
    <property type="term" value="P:regulation of DNA-templated transcription"/>
    <property type="evidence" value="ECO:0007669"/>
    <property type="project" value="InterPro"/>
</dbReference>
<evidence type="ECO:0000313" key="11">
    <source>
        <dbReference type="Proteomes" id="UP000587760"/>
    </source>
</evidence>
<feature type="DNA-binding region" description="OmpR/PhoB-type" evidence="7">
    <location>
        <begin position="128"/>
        <end position="225"/>
    </location>
</feature>
<dbReference type="PANTHER" id="PTHR48111">
    <property type="entry name" value="REGULATOR OF RPOS"/>
    <property type="match status" value="1"/>
</dbReference>
<dbReference type="PROSITE" id="PS50110">
    <property type="entry name" value="RESPONSE_REGULATORY"/>
    <property type="match status" value="1"/>
</dbReference>
<dbReference type="PROSITE" id="PS51755">
    <property type="entry name" value="OMPR_PHOB"/>
    <property type="match status" value="1"/>
</dbReference>
<dbReference type="PANTHER" id="PTHR48111:SF1">
    <property type="entry name" value="TWO-COMPONENT RESPONSE REGULATOR ORR33"/>
    <property type="match status" value="1"/>
</dbReference>
<evidence type="ECO:0000259" key="9">
    <source>
        <dbReference type="PROSITE" id="PS51755"/>
    </source>
</evidence>
<dbReference type="Gene3D" id="6.10.250.690">
    <property type="match status" value="1"/>
</dbReference>
<accession>A0A841RAX1</accession>
<dbReference type="Pfam" id="PF00486">
    <property type="entry name" value="Trans_reg_C"/>
    <property type="match status" value="1"/>
</dbReference>
<dbReference type="InterPro" id="IPR039420">
    <property type="entry name" value="WalR-like"/>
</dbReference>
<keyword evidence="4 7" id="KW-0238">DNA-binding</keyword>
<evidence type="ECO:0000259" key="8">
    <source>
        <dbReference type="PROSITE" id="PS50110"/>
    </source>
</evidence>
<dbReference type="InterPro" id="IPR001867">
    <property type="entry name" value="OmpR/PhoB-type_DNA-bd"/>
</dbReference>
<name>A0A841RAX1_9SPIO</name>
<dbReference type="Proteomes" id="UP000587760">
    <property type="component" value="Unassembled WGS sequence"/>
</dbReference>
<dbReference type="SUPFAM" id="SSF52172">
    <property type="entry name" value="CheY-like"/>
    <property type="match status" value="1"/>
</dbReference>
<evidence type="ECO:0000256" key="1">
    <source>
        <dbReference type="ARBA" id="ARBA00022553"/>
    </source>
</evidence>
<dbReference type="InterPro" id="IPR011006">
    <property type="entry name" value="CheY-like_superfamily"/>
</dbReference>
<dbReference type="InterPro" id="IPR001789">
    <property type="entry name" value="Sig_transdc_resp-reg_receiver"/>
</dbReference>
<dbReference type="SMART" id="SM00448">
    <property type="entry name" value="REC"/>
    <property type="match status" value="1"/>
</dbReference>
<proteinExistence type="predicted"/>
<evidence type="ECO:0000256" key="3">
    <source>
        <dbReference type="ARBA" id="ARBA00023015"/>
    </source>
</evidence>
<dbReference type="AlphaFoldDB" id="A0A841RAX1"/>
<feature type="domain" description="Response regulatory" evidence="8">
    <location>
        <begin position="3"/>
        <end position="116"/>
    </location>
</feature>
<dbReference type="RefSeq" id="WP_184747319.1">
    <property type="nucleotide sequence ID" value="NZ_JACHGJ010000005.1"/>
</dbReference>
<keyword evidence="3" id="KW-0805">Transcription regulation</keyword>
<dbReference type="GO" id="GO:0005829">
    <property type="term" value="C:cytosol"/>
    <property type="evidence" value="ECO:0007669"/>
    <property type="project" value="TreeGrafter"/>
</dbReference>
<dbReference type="GO" id="GO:0000156">
    <property type="term" value="F:phosphorelay response regulator activity"/>
    <property type="evidence" value="ECO:0007669"/>
    <property type="project" value="TreeGrafter"/>
</dbReference>
<reference evidence="10 11" key="1">
    <citation type="submission" date="2020-08" db="EMBL/GenBank/DDBJ databases">
        <title>Genomic Encyclopedia of Type Strains, Phase IV (KMG-IV): sequencing the most valuable type-strain genomes for metagenomic binning, comparative biology and taxonomic classification.</title>
        <authorList>
            <person name="Goeker M."/>
        </authorList>
    </citation>
    <scope>NUCLEOTIDE SEQUENCE [LARGE SCALE GENOMIC DNA]</scope>
    <source>
        <strain evidence="10 11">DSM 2461</strain>
    </source>
</reference>
<evidence type="ECO:0000313" key="10">
    <source>
        <dbReference type="EMBL" id="MBB6481073.1"/>
    </source>
</evidence>
<comment type="caution">
    <text evidence="10">The sequence shown here is derived from an EMBL/GenBank/DDBJ whole genome shotgun (WGS) entry which is preliminary data.</text>
</comment>
<dbReference type="InterPro" id="IPR016032">
    <property type="entry name" value="Sig_transdc_resp-reg_C-effctor"/>
</dbReference>
<dbReference type="SUPFAM" id="SSF46894">
    <property type="entry name" value="C-terminal effector domain of the bipartite response regulators"/>
    <property type="match status" value="1"/>
</dbReference>
<comment type="caution">
    <text evidence="6">Lacks conserved residue(s) required for the propagation of feature annotation.</text>
</comment>
<evidence type="ECO:0000256" key="4">
    <source>
        <dbReference type="ARBA" id="ARBA00023125"/>
    </source>
</evidence>
<keyword evidence="11" id="KW-1185">Reference proteome</keyword>
<evidence type="ECO:0000256" key="5">
    <source>
        <dbReference type="ARBA" id="ARBA00023163"/>
    </source>
</evidence>
<dbReference type="Pfam" id="PF00072">
    <property type="entry name" value="Response_reg"/>
    <property type="match status" value="1"/>
</dbReference>
<dbReference type="GO" id="GO:0000976">
    <property type="term" value="F:transcription cis-regulatory region binding"/>
    <property type="evidence" value="ECO:0007669"/>
    <property type="project" value="TreeGrafter"/>
</dbReference>
<dbReference type="EMBL" id="JACHGJ010000005">
    <property type="protein sequence ID" value="MBB6481073.1"/>
    <property type="molecule type" value="Genomic_DNA"/>
</dbReference>
<organism evidence="10 11">
    <name type="scientific">Spirochaeta isovalerica</name>
    <dbReference type="NCBI Taxonomy" id="150"/>
    <lineage>
        <taxon>Bacteria</taxon>
        <taxon>Pseudomonadati</taxon>
        <taxon>Spirochaetota</taxon>
        <taxon>Spirochaetia</taxon>
        <taxon>Spirochaetales</taxon>
        <taxon>Spirochaetaceae</taxon>
        <taxon>Spirochaeta</taxon>
    </lineage>
</organism>
<feature type="domain" description="OmpR/PhoB-type" evidence="9">
    <location>
        <begin position="128"/>
        <end position="225"/>
    </location>
</feature>
<dbReference type="InterPro" id="IPR036388">
    <property type="entry name" value="WH-like_DNA-bd_sf"/>
</dbReference>
<evidence type="ECO:0000256" key="2">
    <source>
        <dbReference type="ARBA" id="ARBA00023012"/>
    </source>
</evidence>
<protein>
    <submittedName>
        <fullName evidence="10">DNA-binding response OmpR family regulator</fullName>
    </submittedName>
</protein>
<dbReference type="SMART" id="SM00862">
    <property type="entry name" value="Trans_reg_C"/>
    <property type="match status" value="1"/>
</dbReference>